<protein>
    <recommendedName>
        <fullName evidence="8">3beta-hydroxysteroid 3-dehydrogenase</fullName>
        <ecNumber evidence="8">1.1.1.270</ecNumber>
    </recommendedName>
</protein>
<comment type="caution">
    <text evidence="9">The sequence shown here is derived from an EMBL/GenBank/DDBJ whole genome shotgun (WGS) entry which is preliminary data.</text>
</comment>
<evidence type="ECO:0000256" key="3">
    <source>
        <dbReference type="ARBA" id="ARBA00022955"/>
    </source>
</evidence>
<dbReference type="PANTHER" id="PTHR43647">
    <property type="entry name" value="DEHYDROGENASE"/>
    <property type="match status" value="1"/>
</dbReference>
<evidence type="ECO:0000256" key="8">
    <source>
        <dbReference type="ARBA" id="ARBA00023621"/>
    </source>
</evidence>
<dbReference type="GO" id="GO:0005789">
    <property type="term" value="C:endoplasmic reticulum membrane"/>
    <property type="evidence" value="ECO:0007669"/>
    <property type="project" value="TreeGrafter"/>
</dbReference>
<dbReference type="EMBL" id="AACS02000005">
    <property type="protein sequence ID" value="EAU80573.1"/>
    <property type="molecule type" value="Genomic_DNA"/>
</dbReference>
<sequence>MSDAHKPIIIVTGANGGVGYGICQRLLVQLSEESPPDSLPQAFSDIPQQDGEPLPKASFYPGLTLIMACRSVKRAEKAKDELLAWFDQHVKQRRRQTGYTGRAEEVQRNLVVDVVPLDLASVKTVFEFAKTVKERYPYVSHIAANAGLASFKSIDWIGAMKQLFTDPMGAMTSPNYYTQHAGELSVDGLGWVWQCNLFGHYTLFRELESHLAASPLGGRMIWCSSLEANPTHYDSSDWQLRSTDHSYSSVKYQIDLVATTLDRIALSSSSSTSSSSTSQPSSITPSGKLPVRHFISHPAVSHTNVSAALVGPITNFLKLLVFYIVRFLGSPHHPIQPYKAAIATTHLALVPLVYLAYLSQPTAPPVRYGAETDRWGNERVGISPVRSWLKYQDEGRALVEKCDLLVEKMREEESRPLEFETASERM</sequence>
<dbReference type="OMA" id="WTGINWP"/>
<evidence type="ECO:0000256" key="5">
    <source>
        <dbReference type="ARBA" id="ARBA00023098"/>
    </source>
</evidence>
<dbReference type="GO" id="GO:0005811">
    <property type="term" value="C:lipid droplet"/>
    <property type="evidence" value="ECO:0007669"/>
    <property type="project" value="TreeGrafter"/>
</dbReference>
<evidence type="ECO:0000256" key="6">
    <source>
        <dbReference type="ARBA" id="ARBA00023589"/>
    </source>
</evidence>
<evidence type="ECO:0000256" key="4">
    <source>
        <dbReference type="ARBA" id="ARBA00023002"/>
    </source>
</evidence>
<keyword evidence="1" id="KW-0444">Lipid biosynthesis</keyword>
<dbReference type="STRING" id="240176.A8PGT7"/>
<dbReference type="InterPro" id="IPR042829">
    <property type="entry name" value="HSD17B7/Erg27"/>
</dbReference>
<dbReference type="AlphaFoldDB" id="A8PGT7"/>
<proteinExistence type="inferred from homology"/>
<evidence type="ECO:0000256" key="1">
    <source>
        <dbReference type="ARBA" id="ARBA00022516"/>
    </source>
</evidence>
<accession>A8PGT7</accession>
<evidence type="ECO:0000313" key="10">
    <source>
        <dbReference type="Proteomes" id="UP000001861"/>
    </source>
</evidence>
<keyword evidence="2" id="KW-0521">NADP</keyword>
<dbReference type="InParanoid" id="A8PGT7"/>
<organism evidence="9 10">
    <name type="scientific">Coprinopsis cinerea (strain Okayama-7 / 130 / ATCC MYA-4618 / FGSC 9003)</name>
    <name type="common">Inky cap fungus</name>
    <name type="synonym">Hormographiella aspergillata</name>
    <dbReference type="NCBI Taxonomy" id="240176"/>
    <lineage>
        <taxon>Eukaryota</taxon>
        <taxon>Fungi</taxon>
        <taxon>Dikarya</taxon>
        <taxon>Basidiomycota</taxon>
        <taxon>Agaricomycotina</taxon>
        <taxon>Agaricomycetes</taxon>
        <taxon>Agaricomycetidae</taxon>
        <taxon>Agaricales</taxon>
        <taxon>Agaricineae</taxon>
        <taxon>Psathyrellaceae</taxon>
        <taxon>Coprinopsis</taxon>
    </lineage>
</organism>
<dbReference type="InterPro" id="IPR051593">
    <property type="entry name" value="Ergosterol_Biosynth_ERG27"/>
</dbReference>
<evidence type="ECO:0000256" key="2">
    <source>
        <dbReference type="ARBA" id="ARBA00022857"/>
    </source>
</evidence>
<keyword evidence="4" id="KW-0560">Oxidoreductase</keyword>
<comment type="similarity">
    <text evidence="7">Belongs to the short-chain dehydrogenases/reductases (SDR) family. ERG27 subfamily.</text>
</comment>
<dbReference type="SUPFAM" id="SSF51735">
    <property type="entry name" value="NAD(P)-binding Rossmann-fold domains"/>
    <property type="match status" value="1"/>
</dbReference>
<evidence type="ECO:0000313" key="9">
    <source>
        <dbReference type="EMBL" id="EAU80573.1"/>
    </source>
</evidence>
<reference evidence="9 10" key="1">
    <citation type="journal article" date="2010" name="Proc. Natl. Acad. Sci. U.S.A.">
        <title>Insights into evolution of multicellular fungi from the assembled chromosomes of the mushroom Coprinopsis cinerea (Coprinus cinereus).</title>
        <authorList>
            <person name="Stajich J.E."/>
            <person name="Wilke S.K."/>
            <person name="Ahren D."/>
            <person name="Au C.H."/>
            <person name="Birren B.W."/>
            <person name="Borodovsky M."/>
            <person name="Burns C."/>
            <person name="Canback B."/>
            <person name="Casselton L.A."/>
            <person name="Cheng C.K."/>
            <person name="Deng J."/>
            <person name="Dietrich F.S."/>
            <person name="Fargo D.C."/>
            <person name="Farman M.L."/>
            <person name="Gathman A.C."/>
            <person name="Goldberg J."/>
            <person name="Guigo R."/>
            <person name="Hoegger P.J."/>
            <person name="Hooker J.B."/>
            <person name="Huggins A."/>
            <person name="James T.Y."/>
            <person name="Kamada T."/>
            <person name="Kilaru S."/>
            <person name="Kodira C."/>
            <person name="Kues U."/>
            <person name="Kupfer D."/>
            <person name="Kwan H.S."/>
            <person name="Lomsadze A."/>
            <person name="Li W."/>
            <person name="Lilly W.W."/>
            <person name="Ma L.J."/>
            <person name="Mackey A.J."/>
            <person name="Manning G."/>
            <person name="Martin F."/>
            <person name="Muraguchi H."/>
            <person name="Natvig D.O."/>
            <person name="Palmerini H."/>
            <person name="Ramesh M.A."/>
            <person name="Rehmeyer C.J."/>
            <person name="Roe B.A."/>
            <person name="Shenoy N."/>
            <person name="Stanke M."/>
            <person name="Ter-Hovhannisyan V."/>
            <person name="Tunlid A."/>
            <person name="Velagapudi R."/>
            <person name="Vision T.J."/>
            <person name="Zeng Q."/>
            <person name="Zolan M.E."/>
            <person name="Pukkila P.J."/>
        </authorList>
    </citation>
    <scope>NUCLEOTIDE SEQUENCE [LARGE SCALE GENOMIC DNA]</scope>
    <source>
        <strain evidence="10">Okayama-7 / 130 / ATCC MYA-4618 / FGSC 9003</strain>
    </source>
</reference>
<dbReference type="InterPro" id="IPR036291">
    <property type="entry name" value="NAD(P)-bd_dom_sf"/>
</dbReference>
<dbReference type="Gene3D" id="3.40.50.720">
    <property type="entry name" value="NAD(P)-binding Rossmann-like Domain"/>
    <property type="match status" value="1"/>
</dbReference>
<evidence type="ECO:0000256" key="7">
    <source>
        <dbReference type="ARBA" id="ARBA00023593"/>
    </source>
</evidence>
<dbReference type="GeneID" id="6017956"/>
<dbReference type="FunCoup" id="A8PGT7">
    <property type="interactions" value="58"/>
</dbReference>
<dbReference type="RefSeq" id="XP_001841278.1">
    <property type="nucleotide sequence ID" value="XM_001841226.1"/>
</dbReference>
<dbReference type="GO" id="GO:0000253">
    <property type="term" value="F:3-beta-hydroxysteroid 3-dehydrogenase (NADP+) activity"/>
    <property type="evidence" value="ECO:0007669"/>
    <property type="project" value="UniProtKB-EC"/>
</dbReference>
<dbReference type="GO" id="GO:0005741">
    <property type="term" value="C:mitochondrial outer membrane"/>
    <property type="evidence" value="ECO:0007669"/>
    <property type="project" value="TreeGrafter"/>
</dbReference>
<gene>
    <name evidence="9" type="ORF">CC1G_09970</name>
</gene>
<dbReference type="CDD" id="cd08941">
    <property type="entry name" value="3KS_SDR_c"/>
    <property type="match status" value="1"/>
</dbReference>
<dbReference type="GO" id="GO:0006694">
    <property type="term" value="P:steroid biosynthetic process"/>
    <property type="evidence" value="ECO:0007669"/>
    <property type="project" value="UniProtKB-KW"/>
</dbReference>
<comment type="pathway">
    <text evidence="6">Steroid biosynthesis; zymosterol biosynthesis; zymosterol from lanosterol: step 5/6.</text>
</comment>
<name>A8PGT7_COPC7</name>
<dbReference type="Proteomes" id="UP000001861">
    <property type="component" value="Unassembled WGS sequence"/>
</dbReference>
<dbReference type="KEGG" id="cci:CC1G_09970"/>
<dbReference type="PANTHER" id="PTHR43647:SF1">
    <property type="entry name" value="3-KETO-STEROID REDUCTASE ERG27"/>
    <property type="match status" value="1"/>
</dbReference>
<dbReference type="eggNOG" id="KOG1478">
    <property type="taxonomic scope" value="Eukaryota"/>
</dbReference>
<keyword evidence="3" id="KW-0752">Steroid biosynthesis</keyword>
<dbReference type="EC" id="1.1.1.270" evidence="8"/>
<keyword evidence="10" id="KW-1185">Reference proteome</keyword>
<keyword evidence="5" id="KW-0443">Lipid metabolism</keyword>
<dbReference type="VEuPathDB" id="FungiDB:CC1G_09970"/>
<dbReference type="OrthoDB" id="9989144at2759"/>